<gene>
    <name evidence="1" type="ORF">FHU40_000950</name>
</gene>
<evidence type="ECO:0000313" key="2">
    <source>
        <dbReference type="Proteomes" id="UP000589626"/>
    </source>
</evidence>
<reference evidence="1 2" key="1">
    <citation type="submission" date="2020-08" db="EMBL/GenBank/DDBJ databases">
        <title>Sequencing the genomes of 1000 actinobacteria strains.</title>
        <authorList>
            <person name="Klenk H.-P."/>
        </authorList>
    </citation>
    <scope>NUCLEOTIDE SEQUENCE [LARGE SCALE GENOMIC DNA]</scope>
    <source>
        <strain evidence="1 2">DSM 105498</strain>
    </source>
</reference>
<comment type="caution">
    <text evidence="1">The sequence shown here is derived from an EMBL/GenBank/DDBJ whole genome shotgun (WGS) entry which is preliminary data.</text>
</comment>
<name>A0A7W4YZG9_9ACTN</name>
<dbReference type="Gene3D" id="3.30.1120.70">
    <property type="match status" value="1"/>
</dbReference>
<dbReference type="AlphaFoldDB" id="A0A7W4YZG9"/>
<keyword evidence="2" id="KW-1185">Reference proteome</keyword>
<dbReference type="Proteomes" id="UP000589626">
    <property type="component" value="Unassembled WGS sequence"/>
</dbReference>
<dbReference type="EMBL" id="JACHWR010000001">
    <property type="protein sequence ID" value="MBB3041149.1"/>
    <property type="molecule type" value="Genomic_DNA"/>
</dbReference>
<dbReference type="Pfam" id="PF04860">
    <property type="entry name" value="Phage_portal"/>
    <property type="match status" value="1"/>
</dbReference>
<proteinExistence type="predicted"/>
<dbReference type="InterPro" id="IPR006944">
    <property type="entry name" value="Phage/GTA_portal"/>
</dbReference>
<dbReference type="Gene3D" id="1.20.1270.210">
    <property type="match status" value="1"/>
</dbReference>
<sequence length="398" mass="43435">MGFWRNVFGGGLTEAVSEAASAPTFGVDIDSGTLYGTPTLDDYIYRTGRITRAEALAVPPVKRARDLICGAIGQFVLRVYDPSGKPTTTFSPSLFPQPEPGIAPSVSWTRVVEDMLLFERSWLKTLSVGWHGRPAEARRLDAETVTIQPEYVYFPEGTAKVWPEKPGVIRIDSPSPGLLDASPAIRACIALARATLNHVDGMPPIDYFTPAEPGIDPFDDPDQAADFLDKWREARRKRATGYVPAAVKYNVAGWNPEQLELSTARDQAVLEVARLTGIDAEDLSVSTTSRTYFNSQDRRRQRIEDVLGPYMTAIEGRLSMDDVTPYGYTVDFDTSGYLRLDDLQAAQTDSVLIAAKVLLPEEARTKRGLDPDVVAGPVDPEQVTAAVAASLAIEGARA</sequence>
<accession>A0A7W4YZG9</accession>
<evidence type="ECO:0008006" key="3">
    <source>
        <dbReference type="Google" id="ProtNLM"/>
    </source>
</evidence>
<protein>
    <recommendedName>
        <fullName evidence="3">Phage portal protein</fullName>
    </recommendedName>
</protein>
<dbReference type="RefSeq" id="WP_183591080.1">
    <property type="nucleotide sequence ID" value="NZ_JACHWR010000001.1"/>
</dbReference>
<evidence type="ECO:0000313" key="1">
    <source>
        <dbReference type="EMBL" id="MBB3041149.1"/>
    </source>
</evidence>
<organism evidence="1 2">
    <name type="scientific">Nocardioides soli</name>
    <dbReference type="NCBI Taxonomy" id="1036020"/>
    <lineage>
        <taxon>Bacteria</taxon>
        <taxon>Bacillati</taxon>
        <taxon>Actinomycetota</taxon>
        <taxon>Actinomycetes</taxon>
        <taxon>Propionibacteriales</taxon>
        <taxon>Nocardioidaceae</taxon>
        <taxon>Nocardioides</taxon>
    </lineage>
</organism>
<dbReference type="Gene3D" id="3.40.140.120">
    <property type="match status" value="1"/>
</dbReference>